<dbReference type="AlphaFoldDB" id="A0ABD3P4H3"/>
<reference evidence="1 2" key="1">
    <citation type="submission" date="2024-10" db="EMBL/GenBank/DDBJ databases">
        <title>Updated reference genomes for cyclostephanoid diatoms.</title>
        <authorList>
            <person name="Roberts W.R."/>
            <person name="Alverson A.J."/>
        </authorList>
    </citation>
    <scope>NUCLEOTIDE SEQUENCE [LARGE SCALE GENOMIC DNA]</scope>
    <source>
        <strain evidence="1 2">AJA010-31</strain>
    </source>
</reference>
<evidence type="ECO:0000313" key="2">
    <source>
        <dbReference type="Proteomes" id="UP001530400"/>
    </source>
</evidence>
<accession>A0ABD3P4H3</accession>
<gene>
    <name evidence="1" type="ORF">ACHAWO_011255</name>
</gene>
<dbReference type="SUPFAM" id="SSF48150">
    <property type="entry name" value="DNA-glycosylase"/>
    <property type="match status" value="1"/>
</dbReference>
<keyword evidence="2" id="KW-1185">Reference proteome</keyword>
<dbReference type="EMBL" id="JALLPJ020000811">
    <property type="protein sequence ID" value="KAL3782326.1"/>
    <property type="molecule type" value="Genomic_DNA"/>
</dbReference>
<evidence type="ECO:0008006" key="3">
    <source>
        <dbReference type="Google" id="ProtNLM"/>
    </source>
</evidence>
<dbReference type="InterPro" id="IPR011257">
    <property type="entry name" value="DNA_glycosylase"/>
</dbReference>
<comment type="caution">
    <text evidence="1">The sequence shown here is derived from an EMBL/GenBank/DDBJ whole genome shotgun (WGS) entry which is preliminary data.</text>
</comment>
<dbReference type="PANTHER" id="PTHR21521">
    <property type="entry name" value="AMUN, ISOFORM A"/>
    <property type="match status" value="1"/>
</dbReference>
<organism evidence="1 2">
    <name type="scientific">Cyclotella atomus</name>
    <dbReference type="NCBI Taxonomy" id="382360"/>
    <lineage>
        <taxon>Eukaryota</taxon>
        <taxon>Sar</taxon>
        <taxon>Stramenopiles</taxon>
        <taxon>Ochrophyta</taxon>
        <taxon>Bacillariophyta</taxon>
        <taxon>Coscinodiscophyceae</taxon>
        <taxon>Thalassiosirophycidae</taxon>
        <taxon>Stephanodiscales</taxon>
        <taxon>Stephanodiscaceae</taxon>
        <taxon>Cyclotella</taxon>
    </lineage>
</organism>
<name>A0ABD3P4H3_9STRA</name>
<dbReference type="PANTHER" id="PTHR21521:SF0">
    <property type="entry name" value="AMUN, ISOFORM A"/>
    <property type="match status" value="1"/>
</dbReference>
<sequence length="220" mass="24673">MLSQKGGDKLVELDKTRAALELICKDMCITKDQLLDVVIPWKFTKGKPRNALKPLLQGNSEKNVEECSKRALEVAMEANCICKCDTNLTDKQREKQNELIKDAIGEMCNLKGVGPATASAVLSIFYPNLFAFMDDEVIEALYDGKRGYTLKIYEIVNERCAGICSGLNSLNESKVWTRYDVGKVLWTLAALKAFGELETLNELLDKSTEEGSSKRRRRSH</sequence>
<proteinExistence type="predicted"/>
<dbReference type="Proteomes" id="UP001530400">
    <property type="component" value="Unassembled WGS sequence"/>
</dbReference>
<evidence type="ECO:0000313" key="1">
    <source>
        <dbReference type="EMBL" id="KAL3782326.1"/>
    </source>
</evidence>
<protein>
    <recommendedName>
        <fullName evidence="3">HhH-GPD domain-containing protein</fullName>
    </recommendedName>
</protein>